<dbReference type="AlphaFoldDB" id="A0AAX2S2Z9"/>
<protein>
    <submittedName>
        <fullName evidence="1">Uncharacterized protein</fullName>
    </submittedName>
</protein>
<reference evidence="1 2" key="1">
    <citation type="submission" date="2019-03" db="EMBL/GenBank/DDBJ databases">
        <title>Horizontal Gene Transfer Machinery in Histophilus somni.</title>
        <authorList>
            <person name="Mostafa Nazari M."/>
            <person name="Liljebjelke K."/>
        </authorList>
    </citation>
    <scope>NUCLEOTIDE SEQUENCE [LARGE SCALE GENOMIC DNA]</scope>
    <source>
        <strain evidence="1 2">UOC-EPH-KLM-04</strain>
    </source>
</reference>
<proteinExistence type="predicted"/>
<dbReference type="EMBL" id="SNRV01000021">
    <property type="protein sequence ID" value="TEW28986.1"/>
    <property type="molecule type" value="Genomic_DNA"/>
</dbReference>
<accession>A0AAX2S2Z9</accession>
<dbReference type="GeneID" id="31486953"/>
<name>A0AAX2S2Z9_HISSO</name>
<organism evidence="1 2">
    <name type="scientific">Histophilus somni</name>
    <name type="common">Haemophilus somnus</name>
    <dbReference type="NCBI Taxonomy" id="731"/>
    <lineage>
        <taxon>Bacteria</taxon>
        <taxon>Pseudomonadati</taxon>
        <taxon>Pseudomonadota</taxon>
        <taxon>Gammaproteobacteria</taxon>
        <taxon>Pasteurellales</taxon>
        <taxon>Pasteurellaceae</taxon>
        <taxon>Histophilus</taxon>
    </lineage>
</organism>
<evidence type="ECO:0000313" key="2">
    <source>
        <dbReference type="Proteomes" id="UP000297565"/>
    </source>
</evidence>
<comment type="caution">
    <text evidence="1">The sequence shown here is derived from an EMBL/GenBank/DDBJ whole genome shotgun (WGS) entry which is preliminary data.</text>
</comment>
<evidence type="ECO:0000313" key="1">
    <source>
        <dbReference type="EMBL" id="TEW28986.1"/>
    </source>
</evidence>
<sequence>MKIERTTNTDKLAIELARDLITHPNYTLPNDTKEVEQTAEHLTQLILAISKRLYQEQIQHR</sequence>
<dbReference type="RefSeq" id="WP_041605022.1">
    <property type="nucleotide sequence ID" value="NZ_CP157211.1"/>
</dbReference>
<gene>
    <name evidence="1" type="ORF">E2R48_07865</name>
</gene>
<dbReference type="Proteomes" id="UP000297565">
    <property type="component" value="Unassembled WGS sequence"/>
</dbReference>